<dbReference type="PROSITE" id="PS51915">
    <property type="entry name" value="ZAD"/>
    <property type="match status" value="1"/>
</dbReference>
<protein>
    <recommendedName>
        <fullName evidence="2">ZAD domain-containing protein</fullName>
    </recommendedName>
</protein>
<reference evidence="3 4" key="1">
    <citation type="submission" date="2024-05" db="EMBL/GenBank/DDBJ databases">
        <title>Culex pipiens pipiens assembly and annotation.</title>
        <authorList>
            <person name="Alout H."/>
            <person name="Durand T."/>
        </authorList>
    </citation>
    <scope>NUCLEOTIDE SEQUENCE [LARGE SCALE GENOMIC DNA]</scope>
    <source>
        <strain evidence="3">HA-2024</strain>
        <tissue evidence="3">Whole body</tissue>
    </source>
</reference>
<dbReference type="GO" id="GO:0008270">
    <property type="term" value="F:zinc ion binding"/>
    <property type="evidence" value="ECO:0007669"/>
    <property type="project" value="UniProtKB-UniRule"/>
</dbReference>
<keyword evidence="4" id="KW-1185">Reference proteome</keyword>
<proteinExistence type="predicted"/>
<feature type="binding site" evidence="1">
    <location>
        <position position="54"/>
    </location>
    <ligand>
        <name>Zn(2+)</name>
        <dbReference type="ChEBI" id="CHEBI:29105"/>
    </ligand>
</feature>
<evidence type="ECO:0000256" key="1">
    <source>
        <dbReference type="PROSITE-ProRule" id="PRU01263"/>
    </source>
</evidence>
<evidence type="ECO:0000313" key="3">
    <source>
        <dbReference type="EMBL" id="KAL1397248.1"/>
    </source>
</evidence>
<feature type="binding site" evidence="1">
    <location>
        <position position="8"/>
    </location>
    <ligand>
        <name>Zn(2+)</name>
        <dbReference type="ChEBI" id="CHEBI:29105"/>
    </ligand>
</feature>
<dbReference type="SMART" id="SM00868">
    <property type="entry name" value="zf-AD"/>
    <property type="match status" value="1"/>
</dbReference>
<organism evidence="3 4">
    <name type="scientific">Culex pipiens pipiens</name>
    <name type="common">Northern house mosquito</name>
    <dbReference type="NCBI Taxonomy" id="38569"/>
    <lineage>
        <taxon>Eukaryota</taxon>
        <taxon>Metazoa</taxon>
        <taxon>Ecdysozoa</taxon>
        <taxon>Arthropoda</taxon>
        <taxon>Hexapoda</taxon>
        <taxon>Insecta</taxon>
        <taxon>Pterygota</taxon>
        <taxon>Neoptera</taxon>
        <taxon>Endopterygota</taxon>
        <taxon>Diptera</taxon>
        <taxon>Nematocera</taxon>
        <taxon>Culicoidea</taxon>
        <taxon>Culicidae</taxon>
        <taxon>Culicinae</taxon>
        <taxon>Culicini</taxon>
        <taxon>Culex</taxon>
        <taxon>Culex</taxon>
    </lineage>
</organism>
<dbReference type="PANTHER" id="PTHR39942">
    <property type="entry name" value="BCDNA.LD26519-RELATED"/>
    <property type="match status" value="1"/>
</dbReference>
<evidence type="ECO:0000313" key="4">
    <source>
        <dbReference type="Proteomes" id="UP001562425"/>
    </source>
</evidence>
<dbReference type="SUPFAM" id="SSF57716">
    <property type="entry name" value="Glucocorticoid receptor-like (DNA-binding domain)"/>
    <property type="match status" value="1"/>
</dbReference>
<dbReference type="AlphaFoldDB" id="A0ABD1DC66"/>
<dbReference type="EMBL" id="JBEHCU010006368">
    <property type="protein sequence ID" value="KAL1397248.1"/>
    <property type="molecule type" value="Genomic_DNA"/>
</dbReference>
<sequence length="121" mass="14248">MSGTSSSCRLCGHSTDDLVEIYSEQGLAADYARKICRYLYLLVTPDDALPKAICWMCSQQLDSFHRFHEKINEIQHRLLGGRFTSQYVIQDHHRLGRRSFTLLSTPRKKKKWELNRKRSFR</sequence>
<keyword evidence="1" id="KW-0862">Zinc</keyword>
<dbReference type="InterPro" id="IPR012934">
    <property type="entry name" value="Znf_AD"/>
</dbReference>
<evidence type="ECO:0000259" key="2">
    <source>
        <dbReference type="PROSITE" id="PS51915"/>
    </source>
</evidence>
<dbReference type="Proteomes" id="UP001562425">
    <property type="component" value="Unassembled WGS sequence"/>
</dbReference>
<feature type="domain" description="ZAD" evidence="2">
    <location>
        <begin position="6"/>
        <end position="81"/>
    </location>
</feature>
<keyword evidence="1" id="KW-0863">Zinc-finger</keyword>
<keyword evidence="1" id="KW-0479">Metal-binding</keyword>
<comment type="caution">
    <text evidence="3">The sequence shown here is derived from an EMBL/GenBank/DDBJ whole genome shotgun (WGS) entry which is preliminary data.</text>
</comment>
<name>A0ABD1DC66_CULPP</name>
<dbReference type="Pfam" id="PF07776">
    <property type="entry name" value="zf-AD"/>
    <property type="match status" value="1"/>
</dbReference>
<accession>A0ABD1DC66</accession>
<dbReference type="PANTHER" id="PTHR39942:SF1">
    <property type="entry name" value="BCDNA.LD26519-RELATED"/>
    <property type="match status" value="1"/>
</dbReference>
<feature type="binding site" evidence="1">
    <location>
        <position position="57"/>
    </location>
    <ligand>
        <name>Zn(2+)</name>
        <dbReference type="ChEBI" id="CHEBI:29105"/>
    </ligand>
</feature>
<dbReference type="Gene3D" id="3.40.1800.20">
    <property type="match status" value="1"/>
</dbReference>
<feature type="binding site" evidence="1">
    <location>
        <position position="11"/>
    </location>
    <ligand>
        <name>Zn(2+)</name>
        <dbReference type="ChEBI" id="CHEBI:29105"/>
    </ligand>
</feature>
<gene>
    <name evidence="3" type="ORF">pipiens_009900</name>
</gene>